<keyword evidence="2" id="KW-1185">Reference proteome</keyword>
<proteinExistence type="predicted"/>
<name>A0ABV5DXJ7_9ACTN</name>
<sequence>MQDLRDAPATIEEVLQEVRAGYREFYAEKVTEADQAPDRENVSSRLSLGSSYAMDDFDETDLEKGSYFSKDLETVTVVGDCARSSTDEEATIGFRFPARTEDGHRTFASVDLTVMRNGDVVDADGDWITGDDE</sequence>
<evidence type="ECO:0000313" key="1">
    <source>
        <dbReference type="EMBL" id="MFB8769316.1"/>
    </source>
</evidence>
<organism evidence="1 2">
    <name type="scientific">Nocardiopsis alba</name>
    <dbReference type="NCBI Taxonomy" id="53437"/>
    <lineage>
        <taxon>Bacteria</taxon>
        <taxon>Bacillati</taxon>
        <taxon>Actinomycetota</taxon>
        <taxon>Actinomycetes</taxon>
        <taxon>Streptosporangiales</taxon>
        <taxon>Nocardiopsidaceae</taxon>
        <taxon>Nocardiopsis</taxon>
    </lineage>
</organism>
<comment type="caution">
    <text evidence="1">The sequence shown here is derived from an EMBL/GenBank/DDBJ whole genome shotgun (WGS) entry which is preliminary data.</text>
</comment>
<protein>
    <submittedName>
        <fullName evidence="1">Uncharacterized protein</fullName>
    </submittedName>
</protein>
<accession>A0ABV5DXJ7</accession>
<reference evidence="1 2" key="1">
    <citation type="submission" date="2024-01" db="EMBL/GenBank/DDBJ databases">
        <title>Genome mining of biosynthetic gene clusters to explore secondary metabolites of Streptomyces sp.</title>
        <authorList>
            <person name="Baig A."/>
            <person name="Ajitkumar Shintre N."/>
            <person name="Kumar H."/>
            <person name="Anbarasu A."/>
            <person name="Ramaiah S."/>
        </authorList>
    </citation>
    <scope>NUCLEOTIDE SEQUENCE [LARGE SCALE GENOMIC DNA]</scope>
    <source>
        <strain evidence="1 2">A01</strain>
    </source>
</reference>
<dbReference type="EMBL" id="JAYMRS010000005">
    <property type="protein sequence ID" value="MFB8769316.1"/>
    <property type="molecule type" value="Genomic_DNA"/>
</dbReference>
<dbReference type="RefSeq" id="WP_376737535.1">
    <property type="nucleotide sequence ID" value="NZ_JAYMRS010000005.1"/>
</dbReference>
<gene>
    <name evidence="1" type="ORF">VSQ78_16540</name>
</gene>
<evidence type="ECO:0000313" key="2">
    <source>
        <dbReference type="Proteomes" id="UP001585053"/>
    </source>
</evidence>
<dbReference type="Proteomes" id="UP001585053">
    <property type="component" value="Unassembled WGS sequence"/>
</dbReference>